<accession>A0A2H5BQ51</accession>
<keyword evidence="2" id="KW-1185">Reference proteome</keyword>
<dbReference type="Proteomes" id="UP000240283">
    <property type="component" value="Segment"/>
</dbReference>
<evidence type="ECO:0000313" key="1">
    <source>
        <dbReference type="EMBL" id="AUG88463.1"/>
    </source>
</evidence>
<dbReference type="EMBL" id="MG603697">
    <property type="protein sequence ID" value="AUG88463.1"/>
    <property type="molecule type" value="Genomic_DNA"/>
</dbReference>
<reference evidence="1 2" key="1">
    <citation type="submission" date="2017-12" db="EMBL/GenBank/DDBJ databases">
        <title>Genomic analysis of a novel phage Vp_R1 lytic to Vibrio parahaemolyticus.</title>
        <authorList>
            <person name="Ren H."/>
            <person name="Li Z."/>
        </authorList>
    </citation>
    <scope>NUCLEOTIDE SEQUENCE [LARGE SCALE GENOMIC DNA]</scope>
</reference>
<sequence>MDFLGKILPYIPTSLLELLTQPITQSEVAMEIDVREVSTVTSFKFADNNGGKAKAVRVVDGAGNQCNICTSDNNYVYVQYENIDNLISALRAAKAEWYAEN</sequence>
<evidence type="ECO:0000313" key="2">
    <source>
        <dbReference type="Proteomes" id="UP000240283"/>
    </source>
</evidence>
<name>A0A2H5BQ51_9CAUD</name>
<protein>
    <submittedName>
        <fullName evidence="1">Uncharacterized protein</fullName>
    </submittedName>
</protein>
<proteinExistence type="predicted"/>
<organism evidence="1 2">
    <name type="scientific">Vibrio phage Vp_R1</name>
    <dbReference type="NCBI Taxonomy" id="2059867"/>
    <lineage>
        <taxon>Viruses</taxon>
        <taxon>Duplodnaviria</taxon>
        <taxon>Heunggongvirae</taxon>
        <taxon>Uroviricota</taxon>
        <taxon>Caudoviricetes</taxon>
        <taxon>Grimontviridae</taxon>
        <taxon>Dalianvirus</taxon>
        <taxon>Dalianvirus R1</taxon>
    </lineage>
</organism>
<gene>
    <name evidence="1" type="ORF">VPR_099</name>
</gene>